<dbReference type="OrthoDB" id="2365517at2759"/>
<name>A0A397V5Z0_9GLOM</name>
<proteinExistence type="predicted"/>
<gene>
    <name evidence="1" type="ORF">C2G38_1386515</name>
</gene>
<organism evidence="1 2">
    <name type="scientific">Gigaspora rosea</name>
    <dbReference type="NCBI Taxonomy" id="44941"/>
    <lineage>
        <taxon>Eukaryota</taxon>
        <taxon>Fungi</taxon>
        <taxon>Fungi incertae sedis</taxon>
        <taxon>Mucoromycota</taxon>
        <taxon>Glomeromycotina</taxon>
        <taxon>Glomeromycetes</taxon>
        <taxon>Diversisporales</taxon>
        <taxon>Gigasporaceae</taxon>
        <taxon>Gigaspora</taxon>
    </lineage>
</organism>
<dbReference type="EMBL" id="QKWP01000570">
    <property type="protein sequence ID" value="RIB17984.1"/>
    <property type="molecule type" value="Genomic_DNA"/>
</dbReference>
<dbReference type="Proteomes" id="UP000266673">
    <property type="component" value="Unassembled WGS sequence"/>
</dbReference>
<keyword evidence="2" id="KW-1185">Reference proteome</keyword>
<evidence type="ECO:0000313" key="2">
    <source>
        <dbReference type="Proteomes" id="UP000266673"/>
    </source>
</evidence>
<evidence type="ECO:0000313" key="1">
    <source>
        <dbReference type="EMBL" id="RIB17984.1"/>
    </source>
</evidence>
<comment type="caution">
    <text evidence="1">The sequence shown here is derived from an EMBL/GenBank/DDBJ whole genome shotgun (WGS) entry which is preliminary data.</text>
</comment>
<protein>
    <submittedName>
        <fullName evidence="1">Uncharacterized protein</fullName>
    </submittedName>
</protein>
<reference evidence="1 2" key="1">
    <citation type="submission" date="2018-06" db="EMBL/GenBank/DDBJ databases">
        <title>Comparative genomics reveals the genomic features of Rhizophagus irregularis, R. cerebriforme, R. diaphanum and Gigaspora rosea, and their symbiotic lifestyle signature.</title>
        <authorList>
            <person name="Morin E."/>
            <person name="San Clemente H."/>
            <person name="Chen E.C.H."/>
            <person name="De La Providencia I."/>
            <person name="Hainaut M."/>
            <person name="Kuo A."/>
            <person name="Kohler A."/>
            <person name="Murat C."/>
            <person name="Tang N."/>
            <person name="Roy S."/>
            <person name="Loubradou J."/>
            <person name="Henrissat B."/>
            <person name="Grigoriev I.V."/>
            <person name="Corradi N."/>
            <person name="Roux C."/>
            <person name="Martin F.M."/>
        </authorList>
    </citation>
    <scope>NUCLEOTIDE SEQUENCE [LARGE SCALE GENOMIC DNA]</scope>
    <source>
        <strain evidence="1 2">DAOM 194757</strain>
    </source>
</reference>
<sequence length="225" mass="26119">MSQNNLKFNIFLMSVTFLTLVGGYGVTKLCNKLKKSIPEIPEISENVIPIYQEPPSSFNAIKPTPAKIPPPKKNEIEKLVIAYNNLQRQAMNTRDKFHQKLATTLIEIEEIREEIYKFECQSSIKIHGILEEIEICNNLHSDSKELANYIASLRTKATEEEEVKNETLELMQIELGLLIRKYLELEEREMRAWHKALIDIKRVQNQLARATNWALQLSKKRSIKK</sequence>
<accession>A0A397V5Z0</accession>
<dbReference type="AlphaFoldDB" id="A0A397V5Z0"/>